<dbReference type="OrthoDB" id="8188565at2"/>
<dbReference type="InterPro" id="IPR003593">
    <property type="entry name" value="AAA+_ATPase"/>
</dbReference>
<keyword evidence="3" id="KW-0813">Transport</keyword>
<dbReference type="GO" id="GO:0008643">
    <property type="term" value="P:carbohydrate transport"/>
    <property type="evidence" value="ECO:0007669"/>
    <property type="project" value="InterPro"/>
</dbReference>
<dbReference type="SUPFAM" id="SSF52540">
    <property type="entry name" value="P-loop containing nucleoside triphosphate hydrolases"/>
    <property type="match status" value="1"/>
</dbReference>
<keyword evidence="4" id="KW-0997">Cell inner membrane</keyword>
<dbReference type="GO" id="GO:0016887">
    <property type="term" value="F:ATP hydrolysis activity"/>
    <property type="evidence" value="ECO:0007669"/>
    <property type="project" value="InterPro"/>
</dbReference>
<proteinExistence type="inferred from homology"/>
<dbReference type="PANTHER" id="PTHR43875">
    <property type="entry name" value="MALTODEXTRIN IMPORT ATP-BINDING PROTEIN MSMX"/>
    <property type="match status" value="1"/>
</dbReference>
<dbReference type="GO" id="GO:0005524">
    <property type="term" value="F:ATP binding"/>
    <property type="evidence" value="ECO:0007669"/>
    <property type="project" value="UniProtKB-KW"/>
</dbReference>
<dbReference type="PROSITE" id="PS00211">
    <property type="entry name" value="ABC_TRANSPORTER_1"/>
    <property type="match status" value="1"/>
</dbReference>
<dbReference type="InterPro" id="IPR047641">
    <property type="entry name" value="ABC_transpr_MalK/UgpC-like"/>
</dbReference>
<keyword evidence="5" id="KW-0547">Nucleotide-binding</keyword>
<dbReference type="Gene3D" id="3.40.50.300">
    <property type="entry name" value="P-loop containing nucleotide triphosphate hydrolases"/>
    <property type="match status" value="1"/>
</dbReference>
<reference evidence="8 9" key="1">
    <citation type="submission" date="2013-12" db="EMBL/GenBank/DDBJ databases">
        <title>Complete genome sequence of Rhizobium etli bv. mimosae IE4771.</title>
        <authorList>
            <person name="Bustos P."/>
            <person name="Santamaria R.I."/>
            <person name="Lozano L."/>
            <person name="Ormeno-Orrillo E."/>
            <person name="Rogel M.A."/>
            <person name="Romero D."/>
            <person name="Cevallos M.A."/>
            <person name="Martinez-Romero E."/>
            <person name="Gonzalez V."/>
        </authorList>
    </citation>
    <scope>NUCLEOTIDE SEQUENCE [LARGE SCALE GENOMIC DNA]</scope>
    <source>
        <strain evidence="8 9">IE4771</strain>
        <plasmid evidence="9">Plasmid pRetIE4771d</plasmid>
    </source>
</reference>
<gene>
    <name evidence="8" type="ORF">IE4771_PD00329</name>
</gene>
<keyword evidence="8" id="KW-0614">Plasmid</keyword>
<dbReference type="HOGENOM" id="CLU_000604_1_1_5"/>
<dbReference type="InterPro" id="IPR040582">
    <property type="entry name" value="OB_MalK-like"/>
</dbReference>
<evidence type="ECO:0000259" key="7">
    <source>
        <dbReference type="PROSITE" id="PS50893"/>
    </source>
</evidence>
<geneLocation type="plasmid" evidence="8 9">
    <name>pRetIE4771d</name>
</geneLocation>
<dbReference type="InterPro" id="IPR015855">
    <property type="entry name" value="ABC_transpr_MalK-like"/>
</dbReference>
<dbReference type="InterPro" id="IPR012340">
    <property type="entry name" value="NA-bd_OB-fold"/>
</dbReference>
<evidence type="ECO:0000256" key="4">
    <source>
        <dbReference type="ARBA" id="ARBA00022519"/>
    </source>
</evidence>
<dbReference type="InterPro" id="IPR008995">
    <property type="entry name" value="Mo/tungstate-bd_C_term_dom"/>
</dbReference>
<dbReference type="PANTHER" id="PTHR43875:SF1">
    <property type="entry name" value="OSMOPROTECTIVE COMPOUNDS UPTAKE ATP-BINDING PROTEIN GGTA"/>
    <property type="match status" value="1"/>
</dbReference>
<comment type="similarity">
    <text evidence="2">Belongs to the ABC transporter superfamily.</text>
</comment>
<dbReference type="Pfam" id="PF00005">
    <property type="entry name" value="ABC_tran"/>
    <property type="match status" value="1"/>
</dbReference>
<evidence type="ECO:0000256" key="2">
    <source>
        <dbReference type="ARBA" id="ARBA00005417"/>
    </source>
</evidence>
<evidence type="ECO:0000256" key="1">
    <source>
        <dbReference type="ARBA" id="ARBA00004417"/>
    </source>
</evidence>
<dbReference type="KEGG" id="rei:IE4771_PD00329"/>
<feature type="domain" description="ABC transporter" evidence="7">
    <location>
        <begin position="4"/>
        <end position="234"/>
    </location>
</feature>
<accession>A0A060IB29</accession>
<keyword evidence="4" id="KW-0472">Membrane</keyword>
<dbReference type="InterPro" id="IPR017871">
    <property type="entry name" value="ABC_transporter-like_CS"/>
</dbReference>
<dbReference type="AlphaFoldDB" id="A0A060IB29"/>
<evidence type="ECO:0000256" key="5">
    <source>
        <dbReference type="ARBA" id="ARBA00022741"/>
    </source>
</evidence>
<dbReference type="SUPFAM" id="SSF50331">
    <property type="entry name" value="MOP-like"/>
    <property type="match status" value="1"/>
</dbReference>
<evidence type="ECO:0000256" key="6">
    <source>
        <dbReference type="ARBA" id="ARBA00022840"/>
    </source>
</evidence>
<dbReference type="CDD" id="cd03301">
    <property type="entry name" value="ABC_MalK_N"/>
    <property type="match status" value="1"/>
</dbReference>
<dbReference type="RefSeq" id="WP_040141884.1">
    <property type="nucleotide sequence ID" value="NZ_CP006990.1"/>
</dbReference>
<keyword evidence="4" id="KW-1003">Cell membrane</keyword>
<dbReference type="Gene3D" id="2.40.50.140">
    <property type="entry name" value="Nucleic acid-binding proteins"/>
    <property type="match status" value="1"/>
</dbReference>
<sequence>MASISLKELNKSYGALTVVHDIDLEIADKEFIILVGPSGCGKSTTLRMIAGLEEISGGELRIGGDVMNDVPSKDRDIAMVFQNYALYPHMTVYKNMAFGLQLRKVSRDFIDKQVQDAAKILDITHLLNRKPKALSGGQRQRVALGRAMVRNPAVFLLDEPLSNLDAKLRGTMRSEITKLHRRLNATFIYVTHDQVEAMTMADRIVVMKDGHIQQVDTPQNLYDRPVNMFVAGFIGAPQMNMLPSIVQRRGERYVAVFDGRELPLPAHFDKSRIAPYEGRELVLGIRPENFHELPPADIPAENLAPMKAVVELAEPMGSEVHLNMIAGGRNLIARVSPRFRPDIGEEASLVADMSNAQLFDKETERSILY</sequence>
<dbReference type="GO" id="GO:0140359">
    <property type="term" value="F:ABC-type transporter activity"/>
    <property type="evidence" value="ECO:0007669"/>
    <property type="project" value="InterPro"/>
</dbReference>
<dbReference type="EMBL" id="CP006990">
    <property type="protein sequence ID" value="AIC30884.1"/>
    <property type="molecule type" value="Genomic_DNA"/>
</dbReference>
<dbReference type="Pfam" id="PF17912">
    <property type="entry name" value="OB_MalK"/>
    <property type="match status" value="1"/>
</dbReference>
<protein>
    <submittedName>
        <fullName evidence="8">Sugar ABC transporter ATP-binding protein</fullName>
    </submittedName>
</protein>
<keyword evidence="6 8" id="KW-0067">ATP-binding</keyword>
<dbReference type="InterPro" id="IPR027417">
    <property type="entry name" value="P-loop_NTPase"/>
</dbReference>
<evidence type="ECO:0000313" key="9">
    <source>
        <dbReference type="Proteomes" id="UP000027180"/>
    </source>
</evidence>
<organism evidence="8 9">
    <name type="scientific">Rhizobium etli bv. mimosae str. IE4771</name>
    <dbReference type="NCBI Taxonomy" id="1432050"/>
    <lineage>
        <taxon>Bacteria</taxon>
        <taxon>Pseudomonadati</taxon>
        <taxon>Pseudomonadota</taxon>
        <taxon>Alphaproteobacteria</taxon>
        <taxon>Hyphomicrobiales</taxon>
        <taxon>Rhizobiaceae</taxon>
        <taxon>Rhizobium/Agrobacterium group</taxon>
        <taxon>Rhizobium</taxon>
    </lineage>
</organism>
<evidence type="ECO:0000313" key="8">
    <source>
        <dbReference type="EMBL" id="AIC30884.1"/>
    </source>
</evidence>
<dbReference type="FunFam" id="3.40.50.300:FF:000042">
    <property type="entry name" value="Maltose/maltodextrin ABC transporter, ATP-binding protein"/>
    <property type="match status" value="1"/>
</dbReference>
<dbReference type="Gene3D" id="2.40.50.100">
    <property type="match status" value="1"/>
</dbReference>
<dbReference type="InterPro" id="IPR003439">
    <property type="entry name" value="ABC_transporter-like_ATP-bd"/>
</dbReference>
<dbReference type="SMART" id="SM00382">
    <property type="entry name" value="AAA"/>
    <property type="match status" value="1"/>
</dbReference>
<comment type="subcellular location">
    <subcellularLocation>
        <location evidence="1">Cell inner membrane</location>
        <topology evidence="1">Peripheral membrane protein</topology>
    </subcellularLocation>
</comment>
<dbReference type="GO" id="GO:0055052">
    <property type="term" value="C:ATP-binding cassette (ABC) transporter complex, substrate-binding subunit-containing"/>
    <property type="evidence" value="ECO:0007669"/>
    <property type="project" value="TreeGrafter"/>
</dbReference>
<evidence type="ECO:0000256" key="3">
    <source>
        <dbReference type="ARBA" id="ARBA00022448"/>
    </source>
</evidence>
<dbReference type="Proteomes" id="UP000027180">
    <property type="component" value="Plasmid pRetIE4771d"/>
</dbReference>
<dbReference type="PROSITE" id="PS50893">
    <property type="entry name" value="ABC_TRANSPORTER_2"/>
    <property type="match status" value="1"/>
</dbReference>
<name>A0A060IB29_RHIET</name>
<dbReference type="NCBIfam" id="NF008653">
    <property type="entry name" value="PRK11650.1"/>
    <property type="match status" value="1"/>
</dbReference>